<dbReference type="EMBL" id="MK500597">
    <property type="protein sequence ID" value="QBK93517.1"/>
    <property type="molecule type" value="Genomic_DNA"/>
</dbReference>
<organism evidence="1">
    <name type="scientific">Pithovirus LCPAC404</name>
    <dbReference type="NCBI Taxonomy" id="2506597"/>
    <lineage>
        <taxon>Viruses</taxon>
        <taxon>Pithoviruses</taxon>
    </lineage>
</organism>
<name>A0A481ZCL4_9VIRU</name>
<proteinExistence type="predicted"/>
<sequence>MILTKPECPECRNVIVDEDIECTYPENMEEAKNMDPKGKTYGCYKIMPH</sequence>
<accession>A0A481ZCL4</accession>
<gene>
    <name evidence="1" type="ORF">LCPAC404_02210</name>
</gene>
<protein>
    <submittedName>
        <fullName evidence="1">Uncharacterized protein</fullName>
    </submittedName>
</protein>
<evidence type="ECO:0000313" key="1">
    <source>
        <dbReference type="EMBL" id="QBK93517.1"/>
    </source>
</evidence>
<reference evidence="1" key="1">
    <citation type="journal article" date="2019" name="MBio">
        <title>Virus Genomes from Deep Sea Sediments Expand the Ocean Megavirome and Support Independent Origins of Viral Gigantism.</title>
        <authorList>
            <person name="Backstrom D."/>
            <person name="Yutin N."/>
            <person name="Jorgensen S.L."/>
            <person name="Dharamshi J."/>
            <person name="Homa F."/>
            <person name="Zaremba-Niedwiedzka K."/>
            <person name="Spang A."/>
            <person name="Wolf Y.I."/>
            <person name="Koonin E.V."/>
            <person name="Ettema T.J."/>
        </authorList>
    </citation>
    <scope>NUCLEOTIDE SEQUENCE</scope>
</reference>